<gene>
    <name evidence="1" type="ORF">Tsubulata_003669</name>
</gene>
<feature type="non-terminal residue" evidence="1">
    <location>
        <position position="51"/>
    </location>
</feature>
<keyword evidence="2" id="KW-1185">Reference proteome</keyword>
<sequence length="51" mass="5913">WNLQESLLKDWITHTSSVCVNKDKLLVSFNCFNSAFISCLFRFNPINAIHP</sequence>
<reference evidence="1" key="1">
    <citation type="submission" date="2022-02" db="EMBL/GenBank/DDBJ databases">
        <authorList>
            <person name="Henning P.M."/>
            <person name="McCubbin A.G."/>
            <person name="Shore J.S."/>
        </authorList>
    </citation>
    <scope>NUCLEOTIDE SEQUENCE</scope>
    <source>
        <strain evidence="1">F60SS</strain>
        <tissue evidence="1">Leaves</tissue>
    </source>
</reference>
<name>A0A9Q0FWK7_9ROSI</name>
<proteinExistence type="predicted"/>
<dbReference type="EMBL" id="JAKUCV010003434">
    <property type="protein sequence ID" value="KAJ4838931.1"/>
    <property type="molecule type" value="Genomic_DNA"/>
</dbReference>
<comment type="caution">
    <text evidence="1">The sequence shown here is derived from an EMBL/GenBank/DDBJ whole genome shotgun (WGS) entry which is preliminary data.</text>
</comment>
<accession>A0A9Q0FWK7</accession>
<dbReference type="Proteomes" id="UP001141552">
    <property type="component" value="Unassembled WGS sequence"/>
</dbReference>
<organism evidence="1 2">
    <name type="scientific">Turnera subulata</name>
    <dbReference type="NCBI Taxonomy" id="218843"/>
    <lineage>
        <taxon>Eukaryota</taxon>
        <taxon>Viridiplantae</taxon>
        <taxon>Streptophyta</taxon>
        <taxon>Embryophyta</taxon>
        <taxon>Tracheophyta</taxon>
        <taxon>Spermatophyta</taxon>
        <taxon>Magnoliopsida</taxon>
        <taxon>eudicotyledons</taxon>
        <taxon>Gunneridae</taxon>
        <taxon>Pentapetalae</taxon>
        <taxon>rosids</taxon>
        <taxon>fabids</taxon>
        <taxon>Malpighiales</taxon>
        <taxon>Passifloraceae</taxon>
        <taxon>Turnera</taxon>
    </lineage>
</organism>
<reference evidence="1" key="2">
    <citation type="journal article" date="2023" name="Plants (Basel)">
        <title>Annotation of the Turnera subulata (Passifloraceae) Draft Genome Reveals the S-Locus Evolved after the Divergence of Turneroideae from Passifloroideae in a Stepwise Manner.</title>
        <authorList>
            <person name="Henning P.M."/>
            <person name="Roalson E.H."/>
            <person name="Mir W."/>
            <person name="McCubbin A.G."/>
            <person name="Shore J.S."/>
        </authorList>
    </citation>
    <scope>NUCLEOTIDE SEQUENCE</scope>
    <source>
        <strain evidence="1">F60SS</strain>
    </source>
</reference>
<evidence type="ECO:0000313" key="1">
    <source>
        <dbReference type="EMBL" id="KAJ4838931.1"/>
    </source>
</evidence>
<feature type="non-terminal residue" evidence="1">
    <location>
        <position position="1"/>
    </location>
</feature>
<evidence type="ECO:0000313" key="2">
    <source>
        <dbReference type="Proteomes" id="UP001141552"/>
    </source>
</evidence>
<dbReference type="AlphaFoldDB" id="A0A9Q0FWK7"/>
<protein>
    <submittedName>
        <fullName evidence="1">Uncharacterized protein</fullName>
    </submittedName>
</protein>